<evidence type="ECO:0000259" key="1">
    <source>
        <dbReference type="Pfam" id="PF03358"/>
    </source>
</evidence>
<dbReference type="InterPro" id="IPR029039">
    <property type="entry name" value="Flavoprotein-like_sf"/>
</dbReference>
<keyword evidence="3" id="KW-1185">Reference proteome</keyword>
<dbReference type="Pfam" id="PF03358">
    <property type="entry name" value="FMN_red"/>
    <property type="match status" value="1"/>
</dbReference>
<dbReference type="GO" id="GO:0005829">
    <property type="term" value="C:cytosol"/>
    <property type="evidence" value="ECO:0007669"/>
    <property type="project" value="TreeGrafter"/>
</dbReference>
<reference evidence="2 3" key="1">
    <citation type="submission" date="2019-02" db="EMBL/GenBank/DDBJ databases">
        <title>Pedobacter kyonggii whole genome sequence analysis.</title>
        <authorList>
            <person name="Dahal R.H."/>
        </authorList>
    </citation>
    <scope>NUCLEOTIDE SEQUENCE [LARGE SCALE GENOMIC DNA]</scope>
    <source>
        <strain evidence="2 3">K-4-11-1</strain>
    </source>
</reference>
<dbReference type="InterPro" id="IPR005025">
    <property type="entry name" value="FMN_Rdtase-like_dom"/>
</dbReference>
<dbReference type="OrthoDB" id="9812295at2"/>
<proteinExistence type="predicted"/>
<evidence type="ECO:0000313" key="2">
    <source>
        <dbReference type="EMBL" id="TBO42979.1"/>
    </source>
</evidence>
<comment type="caution">
    <text evidence="2">The sequence shown here is derived from an EMBL/GenBank/DDBJ whole genome shotgun (WGS) entry which is preliminary data.</text>
</comment>
<dbReference type="PANTHER" id="PTHR30543">
    <property type="entry name" value="CHROMATE REDUCTASE"/>
    <property type="match status" value="1"/>
</dbReference>
<dbReference type="GO" id="GO:0010181">
    <property type="term" value="F:FMN binding"/>
    <property type="evidence" value="ECO:0007669"/>
    <property type="project" value="TreeGrafter"/>
</dbReference>
<dbReference type="GO" id="GO:0016491">
    <property type="term" value="F:oxidoreductase activity"/>
    <property type="evidence" value="ECO:0007669"/>
    <property type="project" value="InterPro"/>
</dbReference>
<protein>
    <submittedName>
        <fullName evidence="2">NAD(P)H-dependent oxidoreductase</fullName>
    </submittedName>
</protein>
<name>A0A4V2JH05_9SPHI</name>
<dbReference type="AlphaFoldDB" id="A0A4V2JH05"/>
<organism evidence="2 3">
    <name type="scientific">Pedobacter kyonggii</name>
    <dbReference type="NCBI Taxonomy" id="1926871"/>
    <lineage>
        <taxon>Bacteria</taxon>
        <taxon>Pseudomonadati</taxon>
        <taxon>Bacteroidota</taxon>
        <taxon>Sphingobacteriia</taxon>
        <taxon>Sphingobacteriales</taxon>
        <taxon>Sphingobacteriaceae</taxon>
        <taxon>Pedobacter</taxon>
    </lineage>
</organism>
<dbReference type="InterPro" id="IPR050712">
    <property type="entry name" value="NAD(P)H-dep_reductase"/>
</dbReference>
<dbReference type="RefSeq" id="WP_131029764.1">
    <property type="nucleotide sequence ID" value="NZ_SIXF01000006.1"/>
</dbReference>
<dbReference type="EMBL" id="SIXF01000006">
    <property type="protein sequence ID" value="TBO42979.1"/>
    <property type="molecule type" value="Genomic_DNA"/>
</dbReference>
<sequence length="185" mass="20280">MEKNRKIVGLCGSLRKGSYNAMLLKVAGGLVPEGIQFEMVTFDDIPIYNADLDLPETEQRPASVSKFRDALASADAFIIVSPEYNYSIPGGLKNAIDWASRGKDSPLMHKPVAVMGATQGMWGTVRMQTAFLPVFTFLNMNPVLQPEVLVAQAQNKFDAEGNLTDEKTISIIKKKIENLISACKV</sequence>
<gene>
    <name evidence="2" type="ORF">EYS08_09305</name>
</gene>
<accession>A0A4V2JH05</accession>
<dbReference type="Proteomes" id="UP000291819">
    <property type="component" value="Unassembled WGS sequence"/>
</dbReference>
<dbReference type="SUPFAM" id="SSF52218">
    <property type="entry name" value="Flavoproteins"/>
    <property type="match status" value="1"/>
</dbReference>
<dbReference type="Gene3D" id="3.40.50.360">
    <property type="match status" value="1"/>
</dbReference>
<evidence type="ECO:0000313" key="3">
    <source>
        <dbReference type="Proteomes" id="UP000291819"/>
    </source>
</evidence>
<dbReference type="PANTHER" id="PTHR30543:SF21">
    <property type="entry name" value="NAD(P)H-DEPENDENT FMN REDUCTASE LOT6"/>
    <property type="match status" value="1"/>
</dbReference>
<feature type="domain" description="NADPH-dependent FMN reductase-like" evidence="1">
    <location>
        <begin position="6"/>
        <end position="154"/>
    </location>
</feature>